<evidence type="ECO:0000313" key="2">
    <source>
        <dbReference type="EMBL" id="KAA6353584.1"/>
    </source>
</evidence>
<name>A0A5J4T5G8_9EUKA</name>
<feature type="transmembrane region" description="Helical" evidence="1">
    <location>
        <begin position="176"/>
        <end position="209"/>
    </location>
</feature>
<keyword evidence="1" id="KW-0812">Transmembrane</keyword>
<dbReference type="Proteomes" id="UP000324800">
    <property type="component" value="Unassembled WGS sequence"/>
</dbReference>
<comment type="caution">
    <text evidence="2">The sequence shown here is derived from an EMBL/GenBank/DDBJ whole genome shotgun (WGS) entry which is preliminary data.</text>
</comment>
<evidence type="ECO:0000313" key="3">
    <source>
        <dbReference type="Proteomes" id="UP000324800"/>
    </source>
</evidence>
<keyword evidence="1" id="KW-1133">Transmembrane helix</keyword>
<evidence type="ECO:0000256" key="1">
    <source>
        <dbReference type="SAM" id="Phobius"/>
    </source>
</evidence>
<reference evidence="2 3" key="1">
    <citation type="submission" date="2019-03" db="EMBL/GenBank/DDBJ databases">
        <title>Single cell metagenomics reveals metabolic interactions within the superorganism composed of flagellate Streblomastix strix and complex community of Bacteroidetes bacteria on its surface.</title>
        <authorList>
            <person name="Treitli S.C."/>
            <person name="Kolisko M."/>
            <person name="Husnik F."/>
            <person name="Keeling P."/>
            <person name="Hampl V."/>
        </authorList>
    </citation>
    <scope>NUCLEOTIDE SEQUENCE [LARGE SCALE GENOMIC DNA]</scope>
    <source>
        <strain evidence="2">ST1C</strain>
    </source>
</reference>
<keyword evidence="1" id="KW-0472">Membrane</keyword>
<gene>
    <name evidence="2" type="ORF">EZS28_050889</name>
</gene>
<organism evidence="2 3">
    <name type="scientific">Streblomastix strix</name>
    <dbReference type="NCBI Taxonomy" id="222440"/>
    <lineage>
        <taxon>Eukaryota</taxon>
        <taxon>Metamonada</taxon>
        <taxon>Preaxostyla</taxon>
        <taxon>Oxymonadida</taxon>
        <taxon>Streblomastigidae</taxon>
        <taxon>Streblomastix</taxon>
    </lineage>
</organism>
<feature type="non-terminal residue" evidence="2">
    <location>
        <position position="299"/>
    </location>
</feature>
<dbReference type="EMBL" id="SNRW01037834">
    <property type="protein sequence ID" value="KAA6353584.1"/>
    <property type="molecule type" value="Genomic_DNA"/>
</dbReference>
<dbReference type="AlphaFoldDB" id="A0A5J4T5G8"/>
<sequence>MNLKGDIAILSQANAVLNESNTDLPLQISLKGSNLISGDVVAKIIEIGATSLITKHSNANMKLSLLYGNAGEIIYPSEGGSSDPIDIVGSPESEQDATFIMKDATWMDVNKQYGVLASNERRIYTGVDGRERKVVLMNVEVIEAVIDKPLIDEPLIDETVIDELVIDIPEGGGIPIWGTVLIAVGALVAIAAALLSLMCCFLCPFCLLFKKMHNKDSRIKKVKKDFEQYKIQHQTHLEQMQMLQKKNKGFDGEQIPVVEKLSDDQLMNQEKIIQSRPPFHKLIIPKEQINQNSKNPDPT</sequence>
<protein>
    <submittedName>
        <fullName evidence="2">Uncharacterized protein</fullName>
    </submittedName>
</protein>
<accession>A0A5J4T5G8</accession>
<proteinExistence type="predicted"/>